<organism evidence="1 2">
    <name type="scientific">Orchesella dallaii</name>
    <dbReference type="NCBI Taxonomy" id="48710"/>
    <lineage>
        <taxon>Eukaryota</taxon>
        <taxon>Metazoa</taxon>
        <taxon>Ecdysozoa</taxon>
        <taxon>Arthropoda</taxon>
        <taxon>Hexapoda</taxon>
        <taxon>Collembola</taxon>
        <taxon>Entomobryomorpha</taxon>
        <taxon>Entomobryoidea</taxon>
        <taxon>Orchesellidae</taxon>
        <taxon>Orchesellinae</taxon>
        <taxon>Orchesella</taxon>
    </lineage>
</organism>
<dbReference type="Proteomes" id="UP001642540">
    <property type="component" value="Unassembled WGS sequence"/>
</dbReference>
<dbReference type="EMBL" id="CAXLJM020000171">
    <property type="protein sequence ID" value="CAL8148505.1"/>
    <property type="molecule type" value="Genomic_DNA"/>
</dbReference>
<comment type="caution">
    <text evidence="1">The sequence shown here is derived from an EMBL/GenBank/DDBJ whole genome shotgun (WGS) entry which is preliminary data.</text>
</comment>
<gene>
    <name evidence="1" type="ORF">ODALV1_LOCUS31442</name>
</gene>
<sequence length="109" mass="12004">MNRAVVVDQLSQNPGEKESVAGKVYHFLQNALHSHKQEGGCEDAKNECKVANLWKVEGCMMCLLVPDNNAPIINDEYEKGHTNQDVVATTIPKVVVEMEVSRARQALAA</sequence>
<accession>A0ABP1S9P6</accession>
<name>A0ABP1S9P6_9HEXA</name>
<evidence type="ECO:0000313" key="1">
    <source>
        <dbReference type="EMBL" id="CAL8148505.1"/>
    </source>
</evidence>
<protein>
    <submittedName>
        <fullName evidence="1">Uncharacterized protein</fullName>
    </submittedName>
</protein>
<evidence type="ECO:0000313" key="2">
    <source>
        <dbReference type="Proteomes" id="UP001642540"/>
    </source>
</evidence>
<reference evidence="1 2" key="1">
    <citation type="submission" date="2024-08" db="EMBL/GenBank/DDBJ databases">
        <authorList>
            <person name="Cucini C."/>
            <person name="Frati F."/>
        </authorList>
    </citation>
    <scope>NUCLEOTIDE SEQUENCE [LARGE SCALE GENOMIC DNA]</scope>
</reference>
<keyword evidence="2" id="KW-1185">Reference proteome</keyword>
<proteinExistence type="predicted"/>